<accession>A0A7R8ZL01</accession>
<evidence type="ECO:0000313" key="2">
    <source>
        <dbReference type="EMBL" id="CAD7228548.1"/>
    </source>
</evidence>
<reference evidence="2" key="1">
    <citation type="submission" date="2020-11" db="EMBL/GenBank/DDBJ databases">
        <authorList>
            <person name="Tran Van P."/>
        </authorList>
    </citation>
    <scope>NUCLEOTIDE SEQUENCE</scope>
</reference>
<feature type="region of interest" description="Disordered" evidence="1">
    <location>
        <begin position="337"/>
        <end position="418"/>
    </location>
</feature>
<gene>
    <name evidence="2" type="ORF">CTOB1V02_LOCUS6429</name>
</gene>
<dbReference type="EMBL" id="OB661588">
    <property type="protein sequence ID" value="CAD7228548.1"/>
    <property type="molecule type" value="Genomic_DNA"/>
</dbReference>
<feature type="compositionally biased region" description="Basic and acidic residues" evidence="1">
    <location>
        <begin position="396"/>
        <end position="405"/>
    </location>
</feature>
<dbReference type="AlphaFoldDB" id="A0A7R8ZL01"/>
<feature type="region of interest" description="Disordered" evidence="1">
    <location>
        <begin position="1"/>
        <end position="82"/>
    </location>
</feature>
<feature type="compositionally biased region" description="Acidic residues" evidence="1">
    <location>
        <begin position="366"/>
        <end position="395"/>
    </location>
</feature>
<protein>
    <submittedName>
        <fullName evidence="2">Uncharacterized protein</fullName>
    </submittedName>
</protein>
<proteinExistence type="predicted"/>
<sequence>MESREPEPSAPSTSSAPELATEPEMERPKKRKMHQLKPSGERRRKYKMLEAPLNTEGRELVLPMPPPETDEEDDNQPASATVDDIETDRFYSYLMSVDGGSKTRVVATSVVSRICRHAKCGVKMSNIIHGNTKVLMDVLSQMQTQAGTKAVYIDAISEYMDYLLHRKAITAELKMASRDLLRKVRKAFRKVIVHEQRSRKMAIKPDKNVQKLKALESSAYYSRAIGIFNPKSTPSKKKAKIVRNVILFELVRDSAQRPTGVSNMTMDEWDNRTKCGVNLSANDIRLISVTLTHQENPDEAESTAQLMTHSVDTARNLYRAHQKPRTAVQAAEMLRVLREKKEGKKDGKREGGGEESEEEKPQEKEPFDDEKESSDDDLLFPGDEEGGEEEGEEGREEGRELKSKSEPSLPKLLPDIRDNVPLDDEASAQYIVVDDENDEVVKSSAVIAVTTNDVAVPTDSVITHSAGTNCNMSGFRRLTSVGMSNSQIHSLTGVEKSLFVFLCEGVTPDGFGAFVSKVYIGKASDKYTVNHSKVLEILEAGVVSWWTKDS</sequence>
<name>A0A7R8ZL01_9CRUS</name>
<evidence type="ECO:0000256" key="1">
    <source>
        <dbReference type="SAM" id="MobiDB-lite"/>
    </source>
</evidence>
<feature type="compositionally biased region" description="Basic and acidic residues" evidence="1">
    <location>
        <begin position="337"/>
        <end position="352"/>
    </location>
</feature>
<organism evidence="2">
    <name type="scientific">Cyprideis torosa</name>
    <dbReference type="NCBI Taxonomy" id="163714"/>
    <lineage>
        <taxon>Eukaryota</taxon>
        <taxon>Metazoa</taxon>
        <taxon>Ecdysozoa</taxon>
        <taxon>Arthropoda</taxon>
        <taxon>Crustacea</taxon>
        <taxon>Oligostraca</taxon>
        <taxon>Ostracoda</taxon>
        <taxon>Podocopa</taxon>
        <taxon>Podocopida</taxon>
        <taxon>Cytherocopina</taxon>
        <taxon>Cytheroidea</taxon>
        <taxon>Cytherideidae</taxon>
        <taxon>Cyprideis</taxon>
    </lineage>
</organism>